<dbReference type="InterPro" id="IPR001967">
    <property type="entry name" value="Peptidase_S11_N"/>
</dbReference>
<evidence type="ECO:0000256" key="7">
    <source>
        <dbReference type="ARBA" id="ARBA00022729"/>
    </source>
</evidence>
<dbReference type="PANTHER" id="PTHR21581">
    <property type="entry name" value="D-ALANYL-D-ALANINE CARBOXYPEPTIDASE"/>
    <property type="match status" value="1"/>
</dbReference>
<keyword evidence="11" id="KW-0961">Cell wall biogenesis/degradation</keyword>
<evidence type="ECO:0000256" key="16">
    <source>
        <dbReference type="SAM" id="MobiDB-lite"/>
    </source>
</evidence>
<evidence type="ECO:0000256" key="12">
    <source>
        <dbReference type="ARBA" id="ARBA00034000"/>
    </source>
</evidence>
<dbReference type="Pfam" id="PF07943">
    <property type="entry name" value="PBP5_C"/>
    <property type="match status" value="1"/>
</dbReference>
<sequence>MPRFHQRLLAAALCGAAAFATAALAQAPAPQPLPTPQPAPTPQPMPRPVPVPSAPAPAPQPPSIEGTAWLLMDYATGQVLLGENIDARVEPASITKVMTSYVVSAEVAAGKVGMDDEVMISEYAWRRGGGGTDGSTSFLPVNSKHRLQDLLHGMIVQSGNDASIALAEHVAGSEEAFASLMNRYAQQLGMTGSSYANATGLPDPNLYTTARDVAILGQALIRDFPESYAVHSKKELTLNGITQHNRNSLLWRDPSVDGIKTGHTSAAGYCLLTSAQREGMRLISVIMGSSSEKKRADDSQALLNYGFRFFESHQLYGGGEALAEPRLWKGAQATLKLGVTEPVRITVARGKYEQVKAMIDVPKQLVAPYAKGDVVGTLRLMLDDQTLVERPLVALEEAPEAGFFGRTWDGLMLWWESE</sequence>
<dbReference type="SUPFAM" id="SSF69189">
    <property type="entry name" value="Penicillin-binding protein associated domain"/>
    <property type="match status" value="1"/>
</dbReference>
<feature type="active site" description="Proton acceptor" evidence="13">
    <location>
        <position position="96"/>
    </location>
</feature>
<keyword evidence="6" id="KW-0645">Protease</keyword>
<proteinExistence type="inferred from homology"/>
<dbReference type="Pfam" id="PF00768">
    <property type="entry name" value="Peptidase_S11"/>
    <property type="match status" value="1"/>
</dbReference>
<feature type="signal peptide" evidence="17">
    <location>
        <begin position="1"/>
        <end position="25"/>
    </location>
</feature>
<dbReference type="EC" id="3.4.16.4" evidence="4"/>
<feature type="region of interest" description="Disordered" evidence="16">
    <location>
        <begin position="28"/>
        <end position="62"/>
    </location>
</feature>
<keyword evidence="9" id="KW-0133">Cell shape</keyword>
<keyword evidence="20" id="KW-1185">Reference proteome</keyword>
<dbReference type="SUPFAM" id="SSF56601">
    <property type="entry name" value="beta-lactamase/transpeptidase-like"/>
    <property type="match status" value="1"/>
</dbReference>
<dbReference type="InterPro" id="IPR037167">
    <property type="entry name" value="Peptidase_S11_C_sf"/>
</dbReference>
<dbReference type="GO" id="GO:0008360">
    <property type="term" value="P:regulation of cell shape"/>
    <property type="evidence" value="ECO:0007669"/>
    <property type="project" value="UniProtKB-KW"/>
</dbReference>
<dbReference type="InterPro" id="IPR015956">
    <property type="entry name" value="Peniciliin-bd_prot_C_sf"/>
</dbReference>
<evidence type="ECO:0000256" key="17">
    <source>
        <dbReference type="SAM" id="SignalP"/>
    </source>
</evidence>
<evidence type="ECO:0000256" key="9">
    <source>
        <dbReference type="ARBA" id="ARBA00022960"/>
    </source>
</evidence>
<gene>
    <name evidence="19" type="ORF">SAMN04488509_104102</name>
</gene>
<evidence type="ECO:0000313" key="19">
    <source>
        <dbReference type="EMBL" id="SDD60228.1"/>
    </source>
</evidence>
<evidence type="ECO:0000256" key="11">
    <source>
        <dbReference type="ARBA" id="ARBA00023316"/>
    </source>
</evidence>
<comment type="similarity">
    <text evidence="3 15">Belongs to the peptidase S11 family.</text>
</comment>
<dbReference type="Gene3D" id="2.60.410.10">
    <property type="entry name" value="D-Ala-D-Ala carboxypeptidase, C-terminal domain"/>
    <property type="match status" value="1"/>
</dbReference>
<evidence type="ECO:0000256" key="13">
    <source>
        <dbReference type="PIRSR" id="PIRSR618044-1"/>
    </source>
</evidence>
<dbReference type="GO" id="GO:0009002">
    <property type="term" value="F:serine-type D-Ala-D-Ala carboxypeptidase activity"/>
    <property type="evidence" value="ECO:0007669"/>
    <property type="project" value="UniProtKB-EC"/>
</dbReference>
<keyword evidence="10" id="KW-0573">Peptidoglycan synthesis</keyword>
<evidence type="ECO:0000256" key="4">
    <source>
        <dbReference type="ARBA" id="ARBA00012448"/>
    </source>
</evidence>
<dbReference type="GO" id="GO:0071555">
    <property type="term" value="P:cell wall organization"/>
    <property type="evidence" value="ECO:0007669"/>
    <property type="project" value="UniProtKB-KW"/>
</dbReference>
<comment type="catalytic activity">
    <reaction evidence="12">
        <text>Preferential cleavage: (Ac)2-L-Lys-D-Ala-|-D-Ala. Also transpeptidation of peptidyl-alanyl moieties that are N-acyl substituents of D-alanine.</text>
        <dbReference type="EC" id="3.4.16.4"/>
    </reaction>
</comment>
<evidence type="ECO:0000256" key="3">
    <source>
        <dbReference type="ARBA" id="ARBA00007164"/>
    </source>
</evidence>
<feature type="domain" description="Peptidase S11 D-Ala-D-Ala carboxypeptidase A C-terminal" evidence="18">
    <location>
        <begin position="310"/>
        <end position="400"/>
    </location>
</feature>
<dbReference type="OrthoDB" id="9795979at2"/>
<dbReference type="GO" id="GO:0009252">
    <property type="term" value="P:peptidoglycan biosynthetic process"/>
    <property type="evidence" value="ECO:0007669"/>
    <property type="project" value="UniProtKB-UniPathway"/>
</dbReference>
<dbReference type="PRINTS" id="PR00725">
    <property type="entry name" value="DADACBPTASE1"/>
</dbReference>
<feature type="active site" description="Acyl-ester intermediate" evidence="13">
    <location>
        <position position="93"/>
    </location>
</feature>
<evidence type="ECO:0000256" key="10">
    <source>
        <dbReference type="ARBA" id="ARBA00022984"/>
    </source>
</evidence>
<feature type="chain" id="PRO_5011449249" description="serine-type D-Ala-D-Ala carboxypeptidase" evidence="17">
    <location>
        <begin position="26"/>
        <end position="418"/>
    </location>
</feature>
<dbReference type="GO" id="GO:0006508">
    <property type="term" value="P:proteolysis"/>
    <property type="evidence" value="ECO:0007669"/>
    <property type="project" value="UniProtKB-KW"/>
</dbReference>
<dbReference type="AlphaFoldDB" id="A0A1G6W359"/>
<dbReference type="Gene3D" id="3.40.710.10">
    <property type="entry name" value="DD-peptidase/beta-lactamase superfamily"/>
    <property type="match status" value="1"/>
</dbReference>
<dbReference type="Proteomes" id="UP000199603">
    <property type="component" value="Unassembled WGS sequence"/>
</dbReference>
<name>A0A1G6W359_9GAMM</name>
<evidence type="ECO:0000256" key="8">
    <source>
        <dbReference type="ARBA" id="ARBA00022801"/>
    </source>
</evidence>
<dbReference type="EMBL" id="FNAG01000004">
    <property type="protein sequence ID" value="SDD60228.1"/>
    <property type="molecule type" value="Genomic_DNA"/>
</dbReference>
<evidence type="ECO:0000256" key="1">
    <source>
        <dbReference type="ARBA" id="ARBA00003217"/>
    </source>
</evidence>
<feature type="compositionally biased region" description="Pro residues" evidence="16">
    <location>
        <begin position="29"/>
        <end position="62"/>
    </location>
</feature>
<dbReference type="SMART" id="SM00936">
    <property type="entry name" value="PBP5_C"/>
    <property type="match status" value="1"/>
</dbReference>
<evidence type="ECO:0000313" key="20">
    <source>
        <dbReference type="Proteomes" id="UP000199603"/>
    </source>
</evidence>
<reference evidence="19 20" key="1">
    <citation type="submission" date="2016-10" db="EMBL/GenBank/DDBJ databases">
        <authorList>
            <person name="de Groot N.N."/>
        </authorList>
    </citation>
    <scope>NUCLEOTIDE SEQUENCE [LARGE SCALE GENOMIC DNA]</scope>
    <source>
        <strain evidence="19 20">DSM 16957</strain>
    </source>
</reference>
<dbReference type="RefSeq" id="WP_091241760.1">
    <property type="nucleotide sequence ID" value="NZ_FNAG01000004.1"/>
</dbReference>
<protein>
    <recommendedName>
        <fullName evidence="4">serine-type D-Ala-D-Ala carboxypeptidase</fullName>
        <ecNumber evidence="4">3.4.16.4</ecNumber>
    </recommendedName>
</protein>
<keyword evidence="7 17" id="KW-0732">Signal</keyword>
<dbReference type="InterPro" id="IPR018044">
    <property type="entry name" value="Peptidase_S11"/>
</dbReference>
<dbReference type="InterPro" id="IPR012907">
    <property type="entry name" value="Peptidase_S11_C"/>
</dbReference>
<accession>A0A1G6W359</accession>
<evidence type="ECO:0000256" key="5">
    <source>
        <dbReference type="ARBA" id="ARBA00022645"/>
    </source>
</evidence>
<dbReference type="STRING" id="265719.SAMN04488509_104102"/>
<organism evidence="19 20">
    <name type="scientific">Aquimonas voraii</name>
    <dbReference type="NCBI Taxonomy" id="265719"/>
    <lineage>
        <taxon>Bacteria</taxon>
        <taxon>Pseudomonadati</taxon>
        <taxon>Pseudomonadota</taxon>
        <taxon>Gammaproteobacteria</taxon>
        <taxon>Lysobacterales</taxon>
        <taxon>Lysobacteraceae</taxon>
        <taxon>Aquimonas</taxon>
    </lineage>
</organism>
<comment type="pathway">
    <text evidence="2">Cell wall biogenesis; peptidoglycan biosynthesis.</text>
</comment>
<feature type="active site" evidence="13">
    <location>
        <position position="158"/>
    </location>
</feature>
<dbReference type="PANTHER" id="PTHR21581:SF6">
    <property type="entry name" value="TRAFFICKING PROTEIN PARTICLE COMPLEX SUBUNIT 12"/>
    <property type="match status" value="1"/>
</dbReference>
<evidence type="ECO:0000256" key="14">
    <source>
        <dbReference type="PIRSR" id="PIRSR618044-2"/>
    </source>
</evidence>
<comment type="function">
    <text evidence="1">Removes C-terminal D-alanyl residues from sugar-peptide cell wall precursors.</text>
</comment>
<keyword evidence="5" id="KW-0121">Carboxypeptidase</keyword>
<evidence type="ECO:0000259" key="18">
    <source>
        <dbReference type="SMART" id="SM00936"/>
    </source>
</evidence>
<evidence type="ECO:0000256" key="2">
    <source>
        <dbReference type="ARBA" id="ARBA00004752"/>
    </source>
</evidence>
<evidence type="ECO:0000256" key="6">
    <source>
        <dbReference type="ARBA" id="ARBA00022670"/>
    </source>
</evidence>
<feature type="binding site" evidence="14">
    <location>
        <position position="260"/>
    </location>
    <ligand>
        <name>substrate</name>
    </ligand>
</feature>
<dbReference type="UniPathway" id="UPA00219"/>
<dbReference type="InterPro" id="IPR012338">
    <property type="entry name" value="Beta-lactam/transpept-like"/>
</dbReference>
<keyword evidence="8" id="KW-0378">Hydrolase</keyword>
<evidence type="ECO:0000256" key="15">
    <source>
        <dbReference type="RuleBase" id="RU004016"/>
    </source>
</evidence>